<gene>
    <name evidence="2" type="ORF">GCM10010968_12090</name>
</gene>
<accession>A0ABQ2KIS5</accession>
<evidence type="ECO:0000313" key="3">
    <source>
        <dbReference type="Proteomes" id="UP000626982"/>
    </source>
</evidence>
<reference evidence="3" key="1">
    <citation type="journal article" date="2019" name="Int. J. Syst. Evol. Microbiol.">
        <title>The Global Catalogue of Microorganisms (GCM) 10K type strain sequencing project: providing services to taxonomists for standard genome sequencing and annotation.</title>
        <authorList>
            <consortium name="The Broad Institute Genomics Platform"/>
            <consortium name="The Broad Institute Genome Sequencing Center for Infectious Disease"/>
            <person name="Wu L."/>
            <person name="Ma J."/>
        </authorList>
    </citation>
    <scope>NUCLEOTIDE SEQUENCE [LARGE SCALE GENOMIC DNA]</scope>
    <source>
        <strain evidence="3">CGMCC 1.6960</strain>
    </source>
</reference>
<dbReference type="Proteomes" id="UP000626982">
    <property type="component" value="Unassembled WGS sequence"/>
</dbReference>
<name>A0ABQ2KIS5_9MICO</name>
<evidence type="ECO:0000256" key="1">
    <source>
        <dbReference type="SAM" id="MobiDB-lite"/>
    </source>
</evidence>
<proteinExistence type="predicted"/>
<organism evidence="2 3">
    <name type="scientific">Agrococcus terreus</name>
    <dbReference type="NCBI Taxonomy" id="574649"/>
    <lineage>
        <taxon>Bacteria</taxon>
        <taxon>Bacillati</taxon>
        <taxon>Actinomycetota</taxon>
        <taxon>Actinomycetes</taxon>
        <taxon>Micrococcales</taxon>
        <taxon>Microbacteriaceae</taxon>
        <taxon>Agrococcus</taxon>
    </lineage>
</organism>
<sequence length="197" mass="22191">MTDKIPPAADELPFGSFDDEIDEAKVLAQAAAIQAKRAKPVEKPKPVPPKSLTEPRLVHVLGANVVLGQRGRDAWGPVPRFVERGAELVVSPQQLTVESMLDGPDRNVFDRYLDEGKVGFGPLPGWVRPWTYGDRSWDDARQVAVRRVRTLTDPKERREASEALENYYGPATFDPRSAAEFHERITRERVEHERGQQ</sequence>
<dbReference type="EMBL" id="BMLM01000001">
    <property type="protein sequence ID" value="GGN82359.1"/>
    <property type="molecule type" value="Genomic_DNA"/>
</dbReference>
<evidence type="ECO:0000313" key="2">
    <source>
        <dbReference type="EMBL" id="GGN82359.1"/>
    </source>
</evidence>
<comment type="caution">
    <text evidence="2">The sequence shown here is derived from an EMBL/GenBank/DDBJ whole genome shotgun (WGS) entry which is preliminary data.</text>
</comment>
<protein>
    <submittedName>
        <fullName evidence="2">Uncharacterized protein</fullName>
    </submittedName>
</protein>
<feature type="region of interest" description="Disordered" evidence="1">
    <location>
        <begin position="178"/>
        <end position="197"/>
    </location>
</feature>
<dbReference type="RefSeq" id="WP_188717088.1">
    <property type="nucleotide sequence ID" value="NZ_BAABBD010000002.1"/>
</dbReference>
<keyword evidence="3" id="KW-1185">Reference proteome</keyword>